<reference evidence="14" key="5">
    <citation type="submission" date="2015-06" db="UniProtKB">
        <authorList>
            <consortium name="EnsemblFungi"/>
        </authorList>
    </citation>
    <scope>IDENTIFICATION</scope>
    <source>
        <strain evidence="14">ATCC 64411</strain>
    </source>
</reference>
<reference evidence="14" key="4">
    <citation type="journal article" date="2015" name="G3 (Bethesda)">
        <title>Genome sequences of three phytopathogenic species of the Magnaporthaceae family of fungi.</title>
        <authorList>
            <person name="Okagaki L.H."/>
            <person name="Nunes C.C."/>
            <person name="Sailsbery J."/>
            <person name="Clay B."/>
            <person name="Brown D."/>
            <person name="John T."/>
            <person name="Oh Y."/>
            <person name="Young N."/>
            <person name="Fitzgerald M."/>
            <person name="Haas B.J."/>
            <person name="Zeng Q."/>
            <person name="Young S."/>
            <person name="Adiconis X."/>
            <person name="Fan L."/>
            <person name="Levin J.Z."/>
            <person name="Mitchell T.K."/>
            <person name="Okubara P.A."/>
            <person name="Farman M.L."/>
            <person name="Kohn L.M."/>
            <person name="Birren B."/>
            <person name="Ma L.-J."/>
            <person name="Dean R.A."/>
        </authorList>
    </citation>
    <scope>NUCLEOTIDE SEQUENCE</scope>
    <source>
        <strain evidence="14">ATCC 64411 / 73-15</strain>
    </source>
</reference>
<dbReference type="OrthoDB" id="272392at2759"/>
<dbReference type="GO" id="GO:0006351">
    <property type="term" value="P:DNA-templated transcription"/>
    <property type="evidence" value="ECO:0007669"/>
    <property type="project" value="InterPro"/>
</dbReference>
<feature type="domain" description="RNA polymerase III subunit RPC82-related helix-turn-helix" evidence="11">
    <location>
        <begin position="9"/>
        <end position="68"/>
    </location>
</feature>
<evidence type="ECO:0000313" key="14">
    <source>
        <dbReference type="EnsemblFungi" id="MAPG_00663T0"/>
    </source>
</evidence>
<feature type="domain" description="RNA polymerase III Rpc82 C -terminal" evidence="10">
    <location>
        <begin position="179"/>
        <end position="503"/>
    </location>
</feature>
<dbReference type="GO" id="GO:0005666">
    <property type="term" value="C:RNA polymerase III complex"/>
    <property type="evidence" value="ECO:0007669"/>
    <property type="project" value="UniProtKB-UniRule"/>
</dbReference>
<proteinExistence type="inferred from homology"/>
<gene>
    <name evidence="13" type="ORF">MAPG_00663</name>
</gene>
<feature type="region of interest" description="Disordered" evidence="9">
    <location>
        <begin position="441"/>
        <end position="461"/>
    </location>
</feature>
<reference evidence="13" key="3">
    <citation type="submission" date="2011-03" db="EMBL/GenBank/DDBJ databases">
        <title>Annotation of Magnaporthe poae ATCC 64411.</title>
        <authorList>
            <person name="Ma L.-J."/>
            <person name="Dead R."/>
            <person name="Young S.K."/>
            <person name="Zeng Q."/>
            <person name="Gargeya S."/>
            <person name="Fitzgerald M."/>
            <person name="Haas B."/>
            <person name="Abouelleil A."/>
            <person name="Alvarado L."/>
            <person name="Arachchi H.M."/>
            <person name="Berlin A."/>
            <person name="Brown A."/>
            <person name="Chapman S.B."/>
            <person name="Chen Z."/>
            <person name="Dunbar C."/>
            <person name="Freedman E."/>
            <person name="Gearin G."/>
            <person name="Gellesch M."/>
            <person name="Goldberg J."/>
            <person name="Griggs A."/>
            <person name="Gujja S."/>
            <person name="Heiman D."/>
            <person name="Howarth C."/>
            <person name="Larson L."/>
            <person name="Lui A."/>
            <person name="MacDonald P.J.P."/>
            <person name="Mehta T."/>
            <person name="Montmayeur A."/>
            <person name="Murphy C."/>
            <person name="Neiman D."/>
            <person name="Pearson M."/>
            <person name="Priest M."/>
            <person name="Roberts A."/>
            <person name="Saif S."/>
            <person name="Shea T."/>
            <person name="Shenoy N."/>
            <person name="Sisk P."/>
            <person name="Stolte C."/>
            <person name="Sykes S."/>
            <person name="Yandava C."/>
            <person name="Wortman J."/>
            <person name="Nusbaum C."/>
            <person name="Birren B."/>
        </authorList>
    </citation>
    <scope>NUCLEOTIDE SEQUENCE</scope>
    <source>
        <strain evidence="13">ATCC 64411</strain>
    </source>
</reference>
<dbReference type="AlphaFoldDB" id="A0A0C4DLL9"/>
<evidence type="ECO:0000259" key="12">
    <source>
        <dbReference type="Pfam" id="PF22536"/>
    </source>
</evidence>
<dbReference type="InterPro" id="IPR036388">
    <property type="entry name" value="WH-like_DNA-bd_sf"/>
</dbReference>
<organism evidence="14 15">
    <name type="scientific">Magnaporthiopsis poae (strain ATCC 64411 / 73-15)</name>
    <name type="common">Kentucky bluegrass fungus</name>
    <name type="synonym">Magnaporthe poae</name>
    <dbReference type="NCBI Taxonomy" id="644358"/>
    <lineage>
        <taxon>Eukaryota</taxon>
        <taxon>Fungi</taxon>
        <taxon>Dikarya</taxon>
        <taxon>Ascomycota</taxon>
        <taxon>Pezizomycotina</taxon>
        <taxon>Sordariomycetes</taxon>
        <taxon>Sordariomycetidae</taxon>
        <taxon>Magnaporthales</taxon>
        <taxon>Magnaporthaceae</taxon>
        <taxon>Magnaporthiopsis</taxon>
    </lineage>
</organism>
<dbReference type="EMBL" id="GL876966">
    <property type="protein sequence ID" value="KLU81578.1"/>
    <property type="molecule type" value="Genomic_DNA"/>
</dbReference>
<dbReference type="EMBL" id="ADBL01000158">
    <property type="status" value="NOT_ANNOTATED_CDS"/>
    <property type="molecule type" value="Genomic_DNA"/>
</dbReference>
<dbReference type="InterPro" id="IPR008806">
    <property type="entry name" value="RNA_pol_III_Rpc82_C"/>
</dbReference>
<feature type="compositionally biased region" description="Basic and acidic residues" evidence="9">
    <location>
        <begin position="449"/>
        <end position="461"/>
    </location>
</feature>
<dbReference type="Pfam" id="PF08221">
    <property type="entry name" value="HTH_9"/>
    <property type="match status" value="1"/>
</dbReference>
<keyword evidence="15" id="KW-1185">Reference proteome</keyword>
<dbReference type="InterPro" id="IPR013197">
    <property type="entry name" value="RNA_pol_III_RPC82-rel_HTH"/>
</dbReference>
<comment type="subcellular location">
    <subcellularLocation>
        <location evidence="1 8">Nucleus</location>
    </subcellularLocation>
</comment>
<dbReference type="eggNOG" id="KOG2587">
    <property type="taxonomic scope" value="Eukaryota"/>
</dbReference>
<dbReference type="InterPro" id="IPR055207">
    <property type="entry name" value="POLR3C_WHD"/>
</dbReference>
<dbReference type="Pfam" id="PF05645">
    <property type="entry name" value="RNA_pol_Rpc82"/>
    <property type="match status" value="1"/>
</dbReference>
<sequence>MFVTKHLAELCALFIDDVYGELPSRIFSILLTRGRSTVQQLVQYTSLSPRQLRHGLAVLIQHNLLYYSVGSVPTTYEANAPAAYNLIRAGRVLELVGSMHGEAAKDVIQSLMVLGNTKVGDLRDAYAARIKRHQAPVRPAEDAEINGNDDPFVSDHEGDQGDSTATDLSPVESVDQFNSILCRLVEDELLVVVGAKMFQSFDDIYRDVQVEVQKKEFTSGIKGTKDKERYQNLVAQRLSEIRDEGKKLKRKLETQPIATKRRKIQNGDVANGTHDIHSDPPLDPDAVLRVNHEKCLVELRNRRLTEAVADHIGETTSQIYAVLLSLLTAKLSRCRDHPIIDANKDEDDSDNIRYVTTNEVFDHLSPSLDVGSGIGRVDASQVDPQGVERIRRRRPRPKEPYVNHDGDDDDGDDDDDDGGQNGNGAGIEYDEELERYALKQQSEAPAKNGMKESKVKFKETKTSESRLSLMRQHLLLLCESSQGFLRHSGNGQWTVDFRPLVRRIQESELDTVIERKIGRHSLRLIRILRKRGKADEKSLPMQAMMAKGTVHKIMLEMQMHGFVDVQEVPKDNTRNAKSTIFLWFCDTDLSLSQLLDNTYKTMLRCLQVREVHRQNAREVLRFVGRADVKGREKEALEKKYFDRYDQYRNIEDKILGHVMRLDDLVGVLSDY</sequence>
<dbReference type="InterPro" id="IPR039748">
    <property type="entry name" value="RPC3"/>
</dbReference>
<evidence type="ECO:0000256" key="4">
    <source>
        <dbReference type="ARBA" id="ARBA00022478"/>
    </source>
</evidence>
<evidence type="ECO:0000259" key="11">
    <source>
        <dbReference type="Pfam" id="PF08221"/>
    </source>
</evidence>
<evidence type="ECO:0000256" key="8">
    <source>
        <dbReference type="RuleBase" id="RU367076"/>
    </source>
</evidence>
<dbReference type="PANTHER" id="PTHR12949:SF0">
    <property type="entry name" value="DNA-DIRECTED RNA POLYMERASE III SUBUNIT RPC3"/>
    <property type="match status" value="1"/>
</dbReference>
<dbReference type="EnsemblFungi" id="MAPG_00663T0">
    <property type="protein sequence ID" value="MAPG_00663T0"/>
    <property type="gene ID" value="MAPG_00663"/>
</dbReference>
<dbReference type="PANTHER" id="PTHR12949">
    <property type="entry name" value="RNA POLYMERASE III DNA DIRECTED -RELATED"/>
    <property type="match status" value="1"/>
</dbReference>
<evidence type="ECO:0000256" key="7">
    <source>
        <dbReference type="ARBA" id="ARBA00025127"/>
    </source>
</evidence>
<comment type="subunit">
    <text evidence="3 8">Component of the RNA polymerase III (Pol III) complex consisting of 17 subunits.</text>
</comment>
<evidence type="ECO:0000259" key="10">
    <source>
        <dbReference type="Pfam" id="PF05645"/>
    </source>
</evidence>
<evidence type="ECO:0000256" key="1">
    <source>
        <dbReference type="ARBA" id="ARBA00004123"/>
    </source>
</evidence>
<evidence type="ECO:0000256" key="2">
    <source>
        <dbReference type="ARBA" id="ARBA00006835"/>
    </source>
</evidence>
<keyword evidence="5 8" id="KW-0804">Transcription</keyword>
<dbReference type="OMA" id="KHRFVRH"/>
<dbReference type="Gene3D" id="1.10.10.10">
    <property type="entry name" value="Winged helix-like DNA-binding domain superfamily/Winged helix DNA-binding domain"/>
    <property type="match status" value="2"/>
</dbReference>
<dbReference type="Proteomes" id="UP000011715">
    <property type="component" value="Unassembled WGS sequence"/>
</dbReference>
<dbReference type="GO" id="GO:0003697">
    <property type="term" value="F:single-stranded DNA binding"/>
    <property type="evidence" value="ECO:0007669"/>
    <property type="project" value="UniProtKB-UniRule"/>
</dbReference>
<comment type="function">
    <text evidence="7 8">DNA-dependent RNA polymerase catalyzes the transcription of DNA into RNA using the four ribonucleoside triphosphates as substrates. Specific core component of RNA polymerase III which synthesizes small RNAs, such as 5S rRNA and tRNAs.</text>
</comment>
<feature type="region of interest" description="Disordered" evidence="9">
    <location>
        <begin position="365"/>
        <end position="427"/>
    </location>
</feature>
<comment type="similarity">
    <text evidence="2 8">Belongs to the RNA polymerase beta chain family.</text>
</comment>
<feature type="compositionally biased region" description="Acidic residues" evidence="9">
    <location>
        <begin position="406"/>
        <end position="418"/>
    </location>
</feature>
<reference evidence="15" key="1">
    <citation type="submission" date="2010-05" db="EMBL/GenBank/DDBJ databases">
        <title>The genome sequence of Magnaporthe poae strain ATCC 64411.</title>
        <authorList>
            <person name="Ma L.-J."/>
            <person name="Dead R."/>
            <person name="Young S."/>
            <person name="Zeng Q."/>
            <person name="Koehrsen M."/>
            <person name="Alvarado L."/>
            <person name="Berlin A."/>
            <person name="Chapman S.B."/>
            <person name="Chen Z."/>
            <person name="Freedman E."/>
            <person name="Gellesch M."/>
            <person name="Goldberg J."/>
            <person name="Griggs A."/>
            <person name="Gujja S."/>
            <person name="Heilman E.R."/>
            <person name="Heiman D."/>
            <person name="Hepburn T."/>
            <person name="Howarth C."/>
            <person name="Jen D."/>
            <person name="Larson L."/>
            <person name="Mehta T."/>
            <person name="Neiman D."/>
            <person name="Pearson M."/>
            <person name="Roberts A."/>
            <person name="Saif S."/>
            <person name="Shea T."/>
            <person name="Shenoy N."/>
            <person name="Sisk P."/>
            <person name="Stolte C."/>
            <person name="Sykes S."/>
            <person name="Walk T."/>
            <person name="White J."/>
            <person name="Yandava C."/>
            <person name="Haas B."/>
            <person name="Nusbaum C."/>
            <person name="Birren B."/>
        </authorList>
    </citation>
    <scope>NUCLEOTIDE SEQUENCE [LARGE SCALE GENOMIC DNA]</scope>
    <source>
        <strain evidence="15">ATCC 64411 / 73-15</strain>
    </source>
</reference>
<evidence type="ECO:0000313" key="15">
    <source>
        <dbReference type="Proteomes" id="UP000011715"/>
    </source>
</evidence>
<accession>A0A0C4DLL9</accession>
<keyword evidence="4 8" id="KW-0240">DNA-directed RNA polymerase</keyword>
<evidence type="ECO:0000256" key="3">
    <source>
        <dbReference type="ARBA" id="ARBA00011206"/>
    </source>
</evidence>
<evidence type="ECO:0000256" key="5">
    <source>
        <dbReference type="ARBA" id="ARBA00023163"/>
    </source>
</evidence>
<reference evidence="13" key="2">
    <citation type="submission" date="2010-05" db="EMBL/GenBank/DDBJ databases">
        <title>The Genome Sequence of Magnaporthe poae strain ATCC 64411.</title>
        <authorList>
            <consortium name="The Broad Institute Genome Sequencing Platform"/>
            <consortium name="Broad Institute Genome Sequencing Center for Infectious Disease"/>
            <person name="Ma L.-J."/>
            <person name="Dead R."/>
            <person name="Young S."/>
            <person name="Zeng Q."/>
            <person name="Koehrsen M."/>
            <person name="Alvarado L."/>
            <person name="Berlin A."/>
            <person name="Chapman S.B."/>
            <person name="Chen Z."/>
            <person name="Freedman E."/>
            <person name="Gellesch M."/>
            <person name="Goldberg J."/>
            <person name="Griggs A."/>
            <person name="Gujja S."/>
            <person name="Heilman E.R."/>
            <person name="Heiman D."/>
            <person name="Hepburn T."/>
            <person name="Howarth C."/>
            <person name="Jen D."/>
            <person name="Larson L."/>
            <person name="Mehta T."/>
            <person name="Neiman D."/>
            <person name="Pearson M."/>
            <person name="Roberts A."/>
            <person name="Saif S."/>
            <person name="Shea T."/>
            <person name="Shenoy N."/>
            <person name="Sisk P."/>
            <person name="Stolte C."/>
            <person name="Sykes S."/>
            <person name="Walk T."/>
            <person name="White J."/>
            <person name="Yandava C."/>
            <person name="Haas B."/>
            <person name="Nusbaum C."/>
            <person name="Birren B."/>
        </authorList>
    </citation>
    <scope>NUCLEOTIDE SEQUENCE</scope>
    <source>
        <strain evidence="13">ATCC 64411</strain>
    </source>
</reference>
<dbReference type="Pfam" id="PF22536">
    <property type="entry name" value="WHD_POLR3C"/>
    <property type="match status" value="1"/>
</dbReference>
<evidence type="ECO:0000256" key="6">
    <source>
        <dbReference type="ARBA" id="ARBA00023242"/>
    </source>
</evidence>
<dbReference type="STRING" id="644358.A0A0C4DLL9"/>
<evidence type="ECO:0000256" key="9">
    <source>
        <dbReference type="SAM" id="MobiDB-lite"/>
    </source>
</evidence>
<protein>
    <recommendedName>
        <fullName evidence="8">DNA-directed RNA polymerase III subunit RPC3</fullName>
        <shortName evidence="8">RNA polymerase III subunit C3</shortName>
    </recommendedName>
</protein>
<keyword evidence="6 8" id="KW-0539">Nucleus</keyword>
<evidence type="ECO:0000313" key="13">
    <source>
        <dbReference type="EMBL" id="KLU81578.1"/>
    </source>
</evidence>
<feature type="region of interest" description="Disordered" evidence="9">
    <location>
        <begin position="137"/>
        <end position="168"/>
    </location>
</feature>
<dbReference type="VEuPathDB" id="FungiDB:MAPG_00663"/>
<name>A0A0C4DLL9_MAGP6</name>
<feature type="domain" description="DNA-directed RNA polymerase III subunit RPC3 winged-helix" evidence="12">
    <location>
        <begin position="509"/>
        <end position="584"/>
    </location>
</feature>